<gene>
    <name evidence="3" type="primary">Dana\GF13524</name>
    <name evidence="3" type="synonym">dana_GLEANR_13536</name>
    <name evidence="3" type="ORF">GF13524</name>
</gene>
<protein>
    <recommendedName>
        <fullName evidence="5">BTB domain-containing protein</fullName>
    </recommendedName>
</protein>
<dbReference type="GeneID" id="6496363"/>
<organism evidence="3 4">
    <name type="scientific">Drosophila ananassae</name>
    <name type="common">Fruit fly</name>
    <dbReference type="NCBI Taxonomy" id="7217"/>
    <lineage>
        <taxon>Eukaryota</taxon>
        <taxon>Metazoa</taxon>
        <taxon>Ecdysozoa</taxon>
        <taxon>Arthropoda</taxon>
        <taxon>Hexapoda</taxon>
        <taxon>Insecta</taxon>
        <taxon>Pterygota</taxon>
        <taxon>Neoptera</taxon>
        <taxon>Endopterygota</taxon>
        <taxon>Diptera</taxon>
        <taxon>Brachycera</taxon>
        <taxon>Muscomorpha</taxon>
        <taxon>Ephydroidea</taxon>
        <taxon>Drosophilidae</taxon>
        <taxon>Drosophila</taxon>
        <taxon>Sophophora</taxon>
    </lineage>
</organism>
<dbReference type="Gene3D" id="3.30.710.10">
    <property type="entry name" value="Potassium Channel Kv1.1, Chain A"/>
    <property type="match status" value="1"/>
</dbReference>
<dbReference type="Pfam" id="PF00651">
    <property type="entry name" value="BTB"/>
    <property type="match status" value="1"/>
</dbReference>
<feature type="domain" description="BACK" evidence="2">
    <location>
        <begin position="166"/>
        <end position="264"/>
    </location>
</feature>
<dbReference type="HOGENOM" id="CLU_042340_1_0_1"/>
<dbReference type="Proteomes" id="UP000007801">
    <property type="component" value="Unassembled WGS sequence"/>
</dbReference>
<keyword evidence="4" id="KW-1185">Reference proteome</keyword>
<dbReference type="SMART" id="SM00225">
    <property type="entry name" value="BTB"/>
    <property type="match status" value="1"/>
</dbReference>
<dbReference type="PANTHER" id="PTHR22667:SF0">
    <property type="entry name" value="AT01380P-RELATED"/>
    <property type="match status" value="1"/>
</dbReference>
<dbReference type="CDD" id="cd18186">
    <property type="entry name" value="BTB_POZ_ZBTB_KLHL-like"/>
    <property type="match status" value="1"/>
</dbReference>
<dbReference type="OMA" id="QLPIWDI"/>
<feature type="domain" description="BTB" evidence="1">
    <location>
        <begin position="64"/>
        <end position="156"/>
    </location>
</feature>
<dbReference type="InterPro" id="IPR031750">
    <property type="entry name" value="DUF4734"/>
</dbReference>
<dbReference type="OrthoDB" id="6350321at2759"/>
<evidence type="ECO:0008006" key="5">
    <source>
        <dbReference type="Google" id="ProtNLM"/>
    </source>
</evidence>
<dbReference type="Pfam" id="PF15881">
    <property type="entry name" value="DUF4734"/>
    <property type="match status" value="1"/>
</dbReference>
<dbReference type="STRING" id="7217.B3MEG7"/>
<name>B3MEG7_DROAN</name>
<dbReference type="PhylomeDB" id="B3MEG7"/>
<dbReference type="SUPFAM" id="SSF54695">
    <property type="entry name" value="POZ domain"/>
    <property type="match status" value="1"/>
</dbReference>
<dbReference type="InterPro" id="IPR011333">
    <property type="entry name" value="SKP1/BTB/POZ_sf"/>
</dbReference>
<dbReference type="PANTHER" id="PTHR22667">
    <property type="entry name" value="AT01380P-RELATED"/>
    <property type="match status" value="1"/>
</dbReference>
<dbReference type="EMBL" id="CH902619">
    <property type="protein sequence ID" value="EDV37587.1"/>
    <property type="molecule type" value="Genomic_DNA"/>
</dbReference>
<evidence type="ECO:0000259" key="2">
    <source>
        <dbReference type="SMART" id="SM00875"/>
    </source>
</evidence>
<dbReference type="InParanoid" id="B3MEG7"/>
<dbReference type="AlphaFoldDB" id="B3MEG7"/>
<evidence type="ECO:0000313" key="4">
    <source>
        <dbReference type="Proteomes" id="UP000007801"/>
    </source>
</evidence>
<evidence type="ECO:0000313" key="3">
    <source>
        <dbReference type="EMBL" id="EDV37587.1"/>
    </source>
</evidence>
<dbReference type="Pfam" id="PF07707">
    <property type="entry name" value="BACK"/>
    <property type="match status" value="1"/>
</dbReference>
<dbReference type="InterPro" id="IPR000210">
    <property type="entry name" value="BTB/POZ_dom"/>
</dbReference>
<dbReference type="InterPro" id="IPR011705">
    <property type="entry name" value="BACK"/>
</dbReference>
<dbReference type="SMART" id="SM00875">
    <property type="entry name" value="BACK"/>
    <property type="match status" value="1"/>
</dbReference>
<dbReference type="Gene3D" id="1.25.40.420">
    <property type="match status" value="1"/>
</dbReference>
<evidence type="ECO:0000259" key="1">
    <source>
        <dbReference type="SMART" id="SM00225"/>
    </source>
</evidence>
<accession>B3MEG7</accession>
<proteinExistence type="predicted"/>
<dbReference type="SMR" id="B3MEG7"/>
<sequence>MESRFEDFLGSGDVLPMEPKLPELSLREYRNENRIEPPQKDLRLPKQKDIVAALSEFWRESEHCDFLVRIGEYRFPCHRLVLMAYIQKVRENPDVLDLELPEDLVSPGIFVSLYRWMTDHDILIKRSEIIQLLSVATYLKIDELLHQIWTCLESDEFSEHHAYQVAAEVLCFKTLKHLHCPMLQRIQGYFLTFVSCKEFLELSLESLCFILSSNEIAVNSETEVFYAAIRWLNHNWPERLKHVAEVLEKVRLLRVPKKLVKLLESPRGEYQVDRVTQLAEVRKSLEEISFAQILMQHSDGTSLFGEIYEIFQVTVPQARKFICHDLSPYHHPDPNLPGRVFSYSEFLKYLALLQTLPPDTLPQLLRRT</sequence>
<reference evidence="3 4" key="1">
    <citation type="journal article" date="2007" name="Nature">
        <title>Evolution of genes and genomes on the Drosophila phylogeny.</title>
        <authorList>
            <consortium name="Drosophila 12 Genomes Consortium"/>
            <person name="Clark A.G."/>
            <person name="Eisen M.B."/>
            <person name="Smith D.R."/>
            <person name="Bergman C.M."/>
            <person name="Oliver B."/>
            <person name="Markow T.A."/>
            <person name="Kaufman T.C."/>
            <person name="Kellis M."/>
            <person name="Gelbart W."/>
            <person name="Iyer V.N."/>
            <person name="Pollard D.A."/>
            <person name="Sackton T.B."/>
            <person name="Larracuente A.M."/>
            <person name="Singh N.D."/>
            <person name="Abad J.P."/>
            <person name="Abt D.N."/>
            <person name="Adryan B."/>
            <person name="Aguade M."/>
            <person name="Akashi H."/>
            <person name="Anderson W.W."/>
            <person name="Aquadro C.F."/>
            <person name="Ardell D.H."/>
            <person name="Arguello R."/>
            <person name="Artieri C.G."/>
            <person name="Barbash D.A."/>
            <person name="Barker D."/>
            <person name="Barsanti P."/>
            <person name="Batterham P."/>
            <person name="Batzoglou S."/>
            <person name="Begun D."/>
            <person name="Bhutkar A."/>
            <person name="Blanco E."/>
            <person name="Bosak S.A."/>
            <person name="Bradley R.K."/>
            <person name="Brand A.D."/>
            <person name="Brent M.R."/>
            <person name="Brooks A.N."/>
            <person name="Brown R.H."/>
            <person name="Butlin R.K."/>
            <person name="Caggese C."/>
            <person name="Calvi B.R."/>
            <person name="Bernardo de Carvalho A."/>
            <person name="Caspi A."/>
            <person name="Castrezana S."/>
            <person name="Celniker S.E."/>
            <person name="Chang J.L."/>
            <person name="Chapple C."/>
            <person name="Chatterji S."/>
            <person name="Chinwalla A."/>
            <person name="Civetta A."/>
            <person name="Clifton S.W."/>
            <person name="Comeron J.M."/>
            <person name="Costello J.C."/>
            <person name="Coyne J.A."/>
            <person name="Daub J."/>
            <person name="David R.G."/>
            <person name="Delcher A.L."/>
            <person name="Delehaunty K."/>
            <person name="Do C.B."/>
            <person name="Ebling H."/>
            <person name="Edwards K."/>
            <person name="Eickbush T."/>
            <person name="Evans J.D."/>
            <person name="Filipski A."/>
            <person name="Findeiss S."/>
            <person name="Freyhult E."/>
            <person name="Fulton L."/>
            <person name="Fulton R."/>
            <person name="Garcia A.C."/>
            <person name="Gardiner A."/>
            <person name="Garfield D.A."/>
            <person name="Garvin B.E."/>
            <person name="Gibson G."/>
            <person name="Gilbert D."/>
            <person name="Gnerre S."/>
            <person name="Godfrey J."/>
            <person name="Good R."/>
            <person name="Gotea V."/>
            <person name="Gravely B."/>
            <person name="Greenberg A.J."/>
            <person name="Griffiths-Jones S."/>
            <person name="Gross S."/>
            <person name="Guigo R."/>
            <person name="Gustafson E.A."/>
            <person name="Haerty W."/>
            <person name="Hahn M.W."/>
            <person name="Halligan D.L."/>
            <person name="Halpern A.L."/>
            <person name="Halter G.M."/>
            <person name="Han M.V."/>
            <person name="Heger A."/>
            <person name="Hillier L."/>
            <person name="Hinrichs A.S."/>
            <person name="Holmes I."/>
            <person name="Hoskins R.A."/>
            <person name="Hubisz M.J."/>
            <person name="Hultmark D."/>
            <person name="Huntley M.A."/>
            <person name="Jaffe D.B."/>
            <person name="Jagadeeshan S."/>
            <person name="Jeck W.R."/>
            <person name="Johnson J."/>
            <person name="Jones C.D."/>
            <person name="Jordan W.C."/>
            <person name="Karpen G.H."/>
            <person name="Kataoka E."/>
            <person name="Keightley P.D."/>
            <person name="Kheradpour P."/>
            <person name="Kirkness E.F."/>
            <person name="Koerich L.B."/>
            <person name="Kristiansen K."/>
            <person name="Kudrna D."/>
            <person name="Kulathinal R.J."/>
            <person name="Kumar S."/>
            <person name="Kwok R."/>
            <person name="Lander E."/>
            <person name="Langley C.H."/>
            <person name="Lapoint R."/>
            <person name="Lazzaro B.P."/>
            <person name="Lee S.J."/>
            <person name="Levesque L."/>
            <person name="Li R."/>
            <person name="Lin C.F."/>
            <person name="Lin M.F."/>
            <person name="Lindblad-Toh K."/>
            <person name="Llopart A."/>
            <person name="Long M."/>
            <person name="Low L."/>
            <person name="Lozovsky E."/>
            <person name="Lu J."/>
            <person name="Luo M."/>
            <person name="Machado C.A."/>
            <person name="Makalowski W."/>
            <person name="Marzo M."/>
            <person name="Matsuda M."/>
            <person name="Matzkin L."/>
            <person name="McAllister B."/>
            <person name="McBride C.S."/>
            <person name="McKernan B."/>
            <person name="McKernan K."/>
            <person name="Mendez-Lago M."/>
            <person name="Minx P."/>
            <person name="Mollenhauer M.U."/>
            <person name="Montooth K."/>
            <person name="Mount S.M."/>
            <person name="Mu X."/>
            <person name="Myers E."/>
            <person name="Negre B."/>
            <person name="Newfeld S."/>
            <person name="Nielsen R."/>
            <person name="Noor M.A."/>
            <person name="O'Grady P."/>
            <person name="Pachter L."/>
            <person name="Papaceit M."/>
            <person name="Parisi M.J."/>
            <person name="Parisi M."/>
            <person name="Parts L."/>
            <person name="Pedersen J.S."/>
            <person name="Pesole G."/>
            <person name="Phillippy A.M."/>
            <person name="Ponting C.P."/>
            <person name="Pop M."/>
            <person name="Porcelli D."/>
            <person name="Powell J.R."/>
            <person name="Prohaska S."/>
            <person name="Pruitt K."/>
            <person name="Puig M."/>
            <person name="Quesneville H."/>
            <person name="Ram K.R."/>
            <person name="Rand D."/>
            <person name="Rasmussen M.D."/>
            <person name="Reed L.K."/>
            <person name="Reenan R."/>
            <person name="Reily A."/>
            <person name="Remington K.A."/>
            <person name="Rieger T.T."/>
            <person name="Ritchie M.G."/>
            <person name="Robin C."/>
            <person name="Rogers Y.H."/>
            <person name="Rohde C."/>
            <person name="Rozas J."/>
            <person name="Rubenfield M.J."/>
            <person name="Ruiz A."/>
            <person name="Russo S."/>
            <person name="Salzberg S.L."/>
            <person name="Sanchez-Gracia A."/>
            <person name="Saranga D.J."/>
            <person name="Sato H."/>
            <person name="Schaeffer S.W."/>
            <person name="Schatz M.C."/>
            <person name="Schlenke T."/>
            <person name="Schwartz R."/>
            <person name="Segarra C."/>
            <person name="Singh R.S."/>
            <person name="Sirot L."/>
            <person name="Sirota M."/>
            <person name="Sisneros N.B."/>
            <person name="Smith C.D."/>
            <person name="Smith T.F."/>
            <person name="Spieth J."/>
            <person name="Stage D.E."/>
            <person name="Stark A."/>
            <person name="Stephan W."/>
            <person name="Strausberg R.L."/>
            <person name="Strempel S."/>
            <person name="Sturgill D."/>
            <person name="Sutton G."/>
            <person name="Sutton G.G."/>
            <person name="Tao W."/>
            <person name="Teichmann S."/>
            <person name="Tobari Y.N."/>
            <person name="Tomimura Y."/>
            <person name="Tsolas J.M."/>
            <person name="Valente V.L."/>
            <person name="Venter E."/>
            <person name="Venter J.C."/>
            <person name="Vicario S."/>
            <person name="Vieira F.G."/>
            <person name="Vilella A.J."/>
            <person name="Villasante A."/>
            <person name="Walenz B."/>
            <person name="Wang J."/>
            <person name="Wasserman M."/>
            <person name="Watts T."/>
            <person name="Wilson D."/>
            <person name="Wilson R.K."/>
            <person name="Wing R.A."/>
            <person name="Wolfner M.F."/>
            <person name="Wong A."/>
            <person name="Wong G.K."/>
            <person name="Wu C.I."/>
            <person name="Wu G."/>
            <person name="Yamamoto D."/>
            <person name="Yang H.P."/>
            <person name="Yang S.P."/>
            <person name="Yorke J.A."/>
            <person name="Yoshida K."/>
            <person name="Zdobnov E."/>
            <person name="Zhang P."/>
            <person name="Zhang Y."/>
            <person name="Zimin A.V."/>
            <person name="Baldwin J."/>
            <person name="Abdouelleil A."/>
            <person name="Abdulkadir J."/>
            <person name="Abebe A."/>
            <person name="Abera B."/>
            <person name="Abreu J."/>
            <person name="Acer S.C."/>
            <person name="Aftuck L."/>
            <person name="Alexander A."/>
            <person name="An P."/>
            <person name="Anderson E."/>
            <person name="Anderson S."/>
            <person name="Arachi H."/>
            <person name="Azer M."/>
            <person name="Bachantsang P."/>
            <person name="Barry A."/>
            <person name="Bayul T."/>
            <person name="Berlin A."/>
            <person name="Bessette D."/>
            <person name="Bloom T."/>
            <person name="Blye J."/>
            <person name="Boguslavskiy L."/>
            <person name="Bonnet C."/>
            <person name="Boukhgalter B."/>
            <person name="Bourzgui I."/>
            <person name="Brown A."/>
            <person name="Cahill P."/>
            <person name="Channer S."/>
            <person name="Cheshatsang Y."/>
            <person name="Chuda L."/>
            <person name="Citroen M."/>
            <person name="Collymore A."/>
            <person name="Cooke P."/>
            <person name="Costello M."/>
            <person name="D'Aco K."/>
            <person name="Daza R."/>
            <person name="De Haan G."/>
            <person name="DeGray S."/>
            <person name="DeMaso C."/>
            <person name="Dhargay N."/>
            <person name="Dooley K."/>
            <person name="Dooley E."/>
            <person name="Doricent M."/>
            <person name="Dorje P."/>
            <person name="Dorjee K."/>
            <person name="Dupes A."/>
            <person name="Elong R."/>
            <person name="Falk J."/>
            <person name="Farina A."/>
            <person name="Faro S."/>
            <person name="Ferguson D."/>
            <person name="Fisher S."/>
            <person name="Foley C.D."/>
            <person name="Franke A."/>
            <person name="Friedrich D."/>
            <person name="Gadbois L."/>
            <person name="Gearin G."/>
            <person name="Gearin C.R."/>
            <person name="Giannoukos G."/>
            <person name="Goode T."/>
            <person name="Graham J."/>
            <person name="Grandbois E."/>
            <person name="Grewal S."/>
            <person name="Gyaltsen K."/>
            <person name="Hafez N."/>
            <person name="Hagos B."/>
            <person name="Hall J."/>
            <person name="Henson C."/>
            <person name="Hollinger A."/>
            <person name="Honan T."/>
            <person name="Huard M.D."/>
            <person name="Hughes L."/>
            <person name="Hurhula B."/>
            <person name="Husby M.E."/>
            <person name="Kamat A."/>
            <person name="Kanga B."/>
            <person name="Kashin S."/>
            <person name="Khazanovich D."/>
            <person name="Kisner P."/>
            <person name="Lance K."/>
            <person name="Lara M."/>
            <person name="Lee W."/>
            <person name="Lennon N."/>
            <person name="Letendre F."/>
            <person name="LeVine R."/>
            <person name="Lipovsky A."/>
            <person name="Liu X."/>
            <person name="Liu J."/>
            <person name="Liu S."/>
            <person name="Lokyitsang T."/>
            <person name="Lokyitsang Y."/>
            <person name="Lubonja R."/>
            <person name="Lui A."/>
            <person name="MacDonald P."/>
            <person name="Magnisalis V."/>
            <person name="Maru K."/>
            <person name="Matthews C."/>
            <person name="McCusker W."/>
            <person name="McDonough S."/>
            <person name="Mehta T."/>
            <person name="Meldrim J."/>
            <person name="Meneus L."/>
            <person name="Mihai O."/>
            <person name="Mihalev A."/>
            <person name="Mihova T."/>
            <person name="Mittelman R."/>
            <person name="Mlenga V."/>
            <person name="Montmayeur A."/>
            <person name="Mulrain L."/>
            <person name="Navidi A."/>
            <person name="Naylor J."/>
            <person name="Negash T."/>
            <person name="Nguyen T."/>
            <person name="Nguyen N."/>
            <person name="Nicol R."/>
            <person name="Norbu C."/>
            <person name="Norbu N."/>
            <person name="Novod N."/>
            <person name="O'Neill B."/>
            <person name="Osman S."/>
            <person name="Markiewicz E."/>
            <person name="Oyono O.L."/>
            <person name="Patti C."/>
            <person name="Phunkhang P."/>
            <person name="Pierre F."/>
            <person name="Priest M."/>
            <person name="Raghuraman S."/>
            <person name="Rege F."/>
            <person name="Reyes R."/>
            <person name="Rise C."/>
            <person name="Rogov P."/>
            <person name="Ross K."/>
            <person name="Ryan E."/>
            <person name="Settipalli S."/>
            <person name="Shea T."/>
            <person name="Sherpa N."/>
            <person name="Shi L."/>
            <person name="Shih D."/>
            <person name="Sparrow T."/>
            <person name="Spaulding J."/>
            <person name="Stalker J."/>
            <person name="Stange-Thomann N."/>
            <person name="Stavropoulos S."/>
            <person name="Stone C."/>
            <person name="Strader C."/>
            <person name="Tesfaye S."/>
            <person name="Thomson T."/>
            <person name="Thoulutsang Y."/>
            <person name="Thoulutsang D."/>
            <person name="Topham K."/>
            <person name="Topping I."/>
            <person name="Tsamla T."/>
            <person name="Vassiliev H."/>
            <person name="Vo A."/>
            <person name="Wangchuk T."/>
            <person name="Wangdi T."/>
            <person name="Weiand M."/>
            <person name="Wilkinson J."/>
            <person name="Wilson A."/>
            <person name="Yadav S."/>
            <person name="Young G."/>
            <person name="Yu Q."/>
            <person name="Zembek L."/>
            <person name="Zhong D."/>
            <person name="Zimmer A."/>
            <person name="Zwirko Z."/>
            <person name="Jaffe D.B."/>
            <person name="Alvarez P."/>
            <person name="Brockman W."/>
            <person name="Butler J."/>
            <person name="Chin C."/>
            <person name="Gnerre S."/>
            <person name="Grabherr M."/>
            <person name="Kleber M."/>
            <person name="Mauceli E."/>
            <person name="MacCallum I."/>
        </authorList>
    </citation>
    <scope>NUCLEOTIDE SEQUENCE [LARGE SCALE GENOMIC DNA]</scope>
    <source>
        <strain evidence="4">Tucson 14024-0371.13</strain>
    </source>
</reference>
<dbReference type="eggNOG" id="ENOG502T84B">
    <property type="taxonomic scope" value="Eukaryota"/>
</dbReference>
<dbReference type="KEGG" id="dan:6496363"/>